<name>A0A921MYS4_9FIRM</name>
<organism evidence="1 2">
    <name type="scientific">Romboutsia timonensis</name>
    <dbReference type="NCBI Taxonomy" id="1776391"/>
    <lineage>
        <taxon>Bacteria</taxon>
        <taxon>Bacillati</taxon>
        <taxon>Bacillota</taxon>
        <taxon>Clostridia</taxon>
        <taxon>Peptostreptococcales</taxon>
        <taxon>Peptostreptococcaceae</taxon>
        <taxon>Romboutsia</taxon>
    </lineage>
</organism>
<sequence length="127" mass="14725">MEFTFNGVSSRDFNIKIKESNHLSIPRKKLEFIEVQGRTDNLIIDEGCREMLDIQLECFIDCRSENTGQYAIGLDNWLNSSAGYKELKFDDGTILKAIFVGQIDFNEIVKNFNEIILQFKAYRESDL</sequence>
<evidence type="ECO:0000313" key="2">
    <source>
        <dbReference type="Proteomes" id="UP000776700"/>
    </source>
</evidence>
<reference evidence="1" key="2">
    <citation type="submission" date="2021-09" db="EMBL/GenBank/DDBJ databases">
        <authorList>
            <person name="Gilroy R."/>
        </authorList>
    </citation>
    <scope>NUCLEOTIDE SEQUENCE</scope>
    <source>
        <strain evidence="1">1277</strain>
    </source>
</reference>
<gene>
    <name evidence="1" type="ORF">K8V90_01075</name>
</gene>
<dbReference type="Gene3D" id="2.40.30.200">
    <property type="match status" value="1"/>
</dbReference>
<dbReference type="AlphaFoldDB" id="A0A921MYS4"/>
<evidence type="ECO:0000313" key="1">
    <source>
        <dbReference type="EMBL" id="HJG95676.1"/>
    </source>
</evidence>
<dbReference type="EMBL" id="DYUB01000038">
    <property type="protein sequence ID" value="HJG95676.1"/>
    <property type="molecule type" value="Genomic_DNA"/>
</dbReference>
<dbReference type="Proteomes" id="UP000776700">
    <property type="component" value="Unassembled WGS sequence"/>
</dbReference>
<reference evidence="1" key="1">
    <citation type="journal article" date="2021" name="PeerJ">
        <title>Extensive microbial diversity within the chicken gut microbiome revealed by metagenomics and culture.</title>
        <authorList>
            <person name="Gilroy R."/>
            <person name="Ravi A."/>
            <person name="Getino M."/>
            <person name="Pursley I."/>
            <person name="Horton D.L."/>
            <person name="Alikhan N.F."/>
            <person name="Baker D."/>
            <person name="Gharbi K."/>
            <person name="Hall N."/>
            <person name="Watson M."/>
            <person name="Adriaenssens E.M."/>
            <person name="Foster-Nyarko E."/>
            <person name="Jarju S."/>
            <person name="Secka A."/>
            <person name="Antonio M."/>
            <person name="Oren A."/>
            <person name="Chaudhuri R.R."/>
            <person name="La Ragione R."/>
            <person name="Hildebrand F."/>
            <person name="Pallen M.J."/>
        </authorList>
    </citation>
    <scope>NUCLEOTIDE SEQUENCE</scope>
    <source>
        <strain evidence="1">1277</strain>
    </source>
</reference>
<comment type="caution">
    <text evidence="1">The sequence shown here is derived from an EMBL/GenBank/DDBJ whole genome shotgun (WGS) entry which is preliminary data.</text>
</comment>
<protein>
    <submittedName>
        <fullName evidence="1">Uncharacterized protein</fullName>
    </submittedName>
</protein>
<accession>A0A921MYS4</accession>
<proteinExistence type="predicted"/>